<sequence>MLSLRYILRTYAALWVALLLCTSVSYGQQSVGLLRTSSDPGGSAKERLRSAGPLQSFTFERNLIFFDALVDGRPGKFVLDTGAPSLIMNDRGQGGAPANHTGLGTGGEVALSELRVDRFEMGGRSVENYWAIGLDLREFEDRTARRIDGFVGYDLLNRGELRIDYQRETFQLLRSVRRPTHGTQAPRAVLKFTLLDHLPIVAIRLDGRTYYFALDTGAGTSVIEAGLVEAVAATATGQSLNVQGLDGVPQDCPLVNVPLPTGFPATDQLSTTLVAMDLAHLQTERGPVLAGILGSDFLSQYTVGIDYRRRRVYLW</sequence>
<keyword evidence="2" id="KW-1185">Reference proteome</keyword>
<proteinExistence type="predicted"/>
<dbReference type="Gene3D" id="2.40.70.10">
    <property type="entry name" value="Acid Proteases"/>
    <property type="match status" value="2"/>
</dbReference>
<dbReference type="SUPFAM" id="SSF50630">
    <property type="entry name" value="Acid proteases"/>
    <property type="match status" value="2"/>
</dbReference>
<dbReference type="Proteomes" id="UP000837803">
    <property type="component" value="Unassembled WGS sequence"/>
</dbReference>
<reference evidence="1" key="1">
    <citation type="submission" date="2021-12" db="EMBL/GenBank/DDBJ databases">
        <authorList>
            <person name="Rodrigo-Torres L."/>
            <person name="Arahal R. D."/>
            <person name="Lucena T."/>
        </authorList>
    </citation>
    <scope>NUCLEOTIDE SEQUENCE</scope>
    <source>
        <strain evidence="1">CECT 8419</strain>
    </source>
</reference>
<evidence type="ECO:0000313" key="1">
    <source>
        <dbReference type="EMBL" id="CAH1002079.1"/>
    </source>
</evidence>
<name>A0ABM9B490_9BACT</name>
<evidence type="ECO:0000313" key="2">
    <source>
        <dbReference type="Proteomes" id="UP000837803"/>
    </source>
</evidence>
<comment type="caution">
    <text evidence="1">The sequence shown here is derived from an EMBL/GenBank/DDBJ whole genome shotgun (WGS) entry which is preliminary data.</text>
</comment>
<dbReference type="EMBL" id="CAKLPZ010000004">
    <property type="protein sequence ID" value="CAH1002079.1"/>
    <property type="molecule type" value="Genomic_DNA"/>
</dbReference>
<evidence type="ECO:0008006" key="3">
    <source>
        <dbReference type="Google" id="ProtNLM"/>
    </source>
</evidence>
<protein>
    <recommendedName>
        <fullName evidence="3">Peptidase A2 domain-containing protein</fullName>
    </recommendedName>
</protein>
<gene>
    <name evidence="1" type="ORF">LEM8419_02996</name>
</gene>
<accession>A0ABM9B490</accession>
<dbReference type="RefSeq" id="WP_238751936.1">
    <property type="nucleotide sequence ID" value="NZ_CAKLPZ010000004.1"/>
</dbReference>
<dbReference type="InterPro" id="IPR021109">
    <property type="entry name" value="Peptidase_aspartic_dom_sf"/>
</dbReference>
<organism evidence="1 2">
    <name type="scientific">Neolewinella maritima</name>
    <dbReference type="NCBI Taxonomy" id="1383882"/>
    <lineage>
        <taxon>Bacteria</taxon>
        <taxon>Pseudomonadati</taxon>
        <taxon>Bacteroidota</taxon>
        <taxon>Saprospiria</taxon>
        <taxon>Saprospirales</taxon>
        <taxon>Lewinellaceae</taxon>
        <taxon>Neolewinella</taxon>
    </lineage>
</organism>